<feature type="compositionally biased region" description="Basic and acidic residues" evidence="1">
    <location>
        <begin position="220"/>
        <end position="231"/>
    </location>
</feature>
<feature type="non-terminal residue" evidence="2">
    <location>
        <position position="1"/>
    </location>
</feature>
<reference evidence="2 3" key="2">
    <citation type="journal article" date="2010" name="Nucleic Acids Res.">
        <title>BeetleBase in 2010: revisions to provide comprehensive genomic information for Tribolium castaneum.</title>
        <authorList>
            <person name="Kim H.S."/>
            <person name="Murphy T."/>
            <person name="Xia J."/>
            <person name="Caragea D."/>
            <person name="Park Y."/>
            <person name="Beeman R.W."/>
            <person name="Lorenzen M.D."/>
            <person name="Butcher S."/>
            <person name="Manak J.R."/>
            <person name="Brown S.J."/>
        </authorList>
    </citation>
    <scope>NUCLEOTIDE SEQUENCE [LARGE SCALE GENOMIC DNA]</scope>
    <source>
        <strain evidence="2 3">Georgia GA2</strain>
    </source>
</reference>
<feature type="region of interest" description="Disordered" evidence="1">
    <location>
        <begin position="1"/>
        <end position="231"/>
    </location>
</feature>
<feature type="compositionally biased region" description="Pro residues" evidence="1">
    <location>
        <begin position="22"/>
        <end position="37"/>
    </location>
</feature>
<dbReference type="EMBL" id="KQ971400">
    <property type="protein sequence ID" value="KYB24907.1"/>
    <property type="molecule type" value="Genomic_DNA"/>
</dbReference>
<gene>
    <name evidence="2" type="primary">AUGUSTUS-3.0.2_34919</name>
    <name evidence="2" type="ORF">TcasGA2_TC034919</name>
</gene>
<dbReference type="InParanoid" id="A0A139WAG5"/>
<feature type="compositionally biased region" description="Basic and acidic residues" evidence="1">
    <location>
        <begin position="105"/>
        <end position="115"/>
    </location>
</feature>
<name>A0A139WAG5_TRICA</name>
<proteinExistence type="predicted"/>
<dbReference type="Proteomes" id="UP000007266">
    <property type="component" value="Unassembled WGS sequence"/>
</dbReference>
<reference evidence="2 3" key="1">
    <citation type="journal article" date="2008" name="Nature">
        <title>The genome of the model beetle and pest Tribolium castaneum.</title>
        <authorList>
            <consortium name="Tribolium Genome Sequencing Consortium"/>
            <person name="Richards S."/>
            <person name="Gibbs R.A."/>
            <person name="Weinstock G.M."/>
            <person name="Brown S.J."/>
            <person name="Denell R."/>
            <person name="Beeman R.W."/>
            <person name="Gibbs R."/>
            <person name="Beeman R.W."/>
            <person name="Brown S.J."/>
            <person name="Bucher G."/>
            <person name="Friedrich M."/>
            <person name="Grimmelikhuijzen C.J."/>
            <person name="Klingler M."/>
            <person name="Lorenzen M."/>
            <person name="Richards S."/>
            <person name="Roth S."/>
            <person name="Schroder R."/>
            <person name="Tautz D."/>
            <person name="Zdobnov E.M."/>
            <person name="Muzny D."/>
            <person name="Gibbs R.A."/>
            <person name="Weinstock G.M."/>
            <person name="Attaway T."/>
            <person name="Bell S."/>
            <person name="Buhay C.J."/>
            <person name="Chandrabose M.N."/>
            <person name="Chavez D."/>
            <person name="Clerk-Blankenburg K.P."/>
            <person name="Cree A."/>
            <person name="Dao M."/>
            <person name="Davis C."/>
            <person name="Chacko J."/>
            <person name="Dinh H."/>
            <person name="Dugan-Rocha S."/>
            <person name="Fowler G."/>
            <person name="Garner T.T."/>
            <person name="Garnes J."/>
            <person name="Gnirke A."/>
            <person name="Hawes A."/>
            <person name="Hernandez J."/>
            <person name="Hines S."/>
            <person name="Holder M."/>
            <person name="Hume J."/>
            <person name="Jhangiani S.N."/>
            <person name="Joshi V."/>
            <person name="Khan Z.M."/>
            <person name="Jackson L."/>
            <person name="Kovar C."/>
            <person name="Kowis A."/>
            <person name="Lee S."/>
            <person name="Lewis L.R."/>
            <person name="Margolis J."/>
            <person name="Morgan M."/>
            <person name="Nazareth L.V."/>
            <person name="Nguyen N."/>
            <person name="Okwuonu G."/>
            <person name="Parker D."/>
            <person name="Richards S."/>
            <person name="Ruiz S.J."/>
            <person name="Santibanez J."/>
            <person name="Savard J."/>
            <person name="Scherer S.E."/>
            <person name="Schneider B."/>
            <person name="Sodergren E."/>
            <person name="Tautz D."/>
            <person name="Vattahil S."/>
            <person name="Villasana D."/>
            <person name="White C.S."/>
            <person name="Wright R."/>
            <person name="Park Y."/>
            <person name="Beeman R.W."/>
            <person name="Lord J."/>
            <person name="Oppert B."/>
            <person name="Lorenzen M."/>
            <person name="Brown S."/>
            <person name="Wang L."/>
            <person name="Savard J."/>
            <person name="Tautz D."/>
            <person name="Richards S."/>
            <person name="Weinstock G."/>
            <person name="Gibbs R.A."/>
            <person name="Liu Y."/>
            <person name="Worley K."/>
            <person name="Weinstock G."/>
            <person name="Elsik C.G."/>
            <person name="Reese J.T."/>
            <person name="Elhaik E."/>
            <person name="Landan G."/>
            <person name="Graur D."/>
            <person name="Arensburger P."/>
            <person name="Atkinson P."/>
            <person name="Beeman R.W."/>
            <person name="Beidler J."/>
            <person name="Brown S.J."/>
            <person name="Demuth J.P."/>
            <person name="Drury D.W."/>
            <person name="Du Y.Z."/>
            <person name="Fujiwara H."/>
            <person name="Lorenzen M."/>
            <person name="Maselli V."/>
            <person name="Osanai M."/>
            <person name="Park Y."/>
            <person name="Robertson H.M."/>
            <person name="Tu Z."/>
            <person name="Wang J.J."/>
            <person name="Wang S."/>
            <person name="Richards S."/>
            <person name="Song H."/>
            <person name="Zhang L."/>
            <person name="Sodergren E."/>
            <person name="Werner D."/>
            <person name="Stanke M."/>
            <person name="Morgenstern B."/>
            <person name="Solovyev V."/>
            <person name="Kosarev P."/>
            <person name="Brown G."/>
            <person name="Chen H.C."/>
            <person name="Ermolaeva O."/>
            <person name="Hlavina W."/>
            <person name="Kapustin Y."/>
            <person name="Kiryutin B."/>
            <person name="Kitts P."/>
            <person name="Maglott D."/>
            <person name="Pruitt K."/>
            <person name="Sapojnikov V."/>
            <person name="Souvorov A."/>
            <person name="Mackey A.J."/>
            <person name="Waterhouse R.M."/>
            <person name="Wyder S."/>
            <person name="Zdobnov E.M."/>
            <person name="Zdobnov E.M."/>
            <person name="Wyder S."/>
            <person name="Kriventseva E.V."/>
            <person name="Kadowaki T."/>
            <person name="Bork P."/>
            <person name="Aranda M."/>
            <person name="Bao R."/>
            <person name="Beermann A."/>
            <person name="Berns N."/>
            <person name="Bolognesi R."/>
            <person name="Bonneton F."/>
            <person name="Bopp D."/>
            <person name="Brown S.J."/>
            <person name="Bucher G."/>
            <person name="Butts T."/>
            <person name="Chaumot A."/>
            <person name="Denell R.E."/>
            <person name="Ferrier D.E."/>
            <person name="Friedrich M."/>
            <person name="Gordon C.M."/>
            <person name="Jindra M."/>
            <person name="Klingler M."/>
            <person name="Lan Q."/>
            <person name="Lattorff H.M."/>
            <person name="Laudet V."/>
            <person name="von Levetsow C."/>
            <person name="Liu Z."/>
            <person name="Lutz R."/>
            <person name="Lynch J.A."/>
            <person name="da Fonseca R.N."/>
            <person name="Posnien N."/>
            <person name="Reuter R."/>
            <person name="Roth S."/>
            <person name="Savard J."/>
            <person name="Schinko J.B."/>
            <person name="Schmitt C."/>
            <person name="Schoppmeier M."/>
            <person name="Schroder R."/>
            <person name="Shippy T.D."/>
            <person name="Simonnet F."/>
            <person name="Marques-Souza H."/>
            <person name="Tautz D."/>
            <person name="Tomoyasu Y."/>
            <person name="Trauner J."/>
            <person name="Van der Zee M."/>
            <person name="Vervoort M."/>
            <person name="Wittkopp N."/>
            <person name="Wimmer E.A."/>
            <person name="Yang X."/>
            <person name="Jones A.K."/>
            <person name="Sattelle D.B."/>
            <person name="Ebert P.R."/>
            <person name="Nelson D."/>
            <person name="Scott J.G."/>
            <person name="Beeman R.W."/>
            <person name="Muthukrishnan S."/>
            <person name="Kramer K.J."/>
            <person name="Arakane Y."/>
            <person name="Beeman R.W."/>
            <person name="Zhu Q."/>
            <person name="Hogenkamp D."/>
            <person name="Dixit R."/>
            <person name="Oppert B."/>
            <person name="Jiang H."/>
            <person name="Zou Z."/>
            <person name="Marshall J."/>
            <person name="Elpidina E."/>
            <person name="Vinokurov K."/>
            <person name="Oppert C."/>
            <person name="Zou Z."/>
            <person name="Evans J."/>
            <person name="Lu Z."/>
            <person name="Zhao P."/>
            <person name="Sumathipala N."/>
            <person name="Altincicek B."/>
            <person name="Vilcinskas A."/>
            <person name="Williams M."/>
            <person name="Hultmark D."/>
            <person name="Hetru C."/>
            <person name="Jiang H."/>
            <person name="Grimmelikhuijzen C.J."/>
            <person name="Hauser F."/>
            <person name="Cazzamali G."/>
            <person name="Williamson M."/>
            <person name="Park Y."/>
            <person name="Li B."/>
            <person name="Tanaka Y."/>
            <person name="Predel R."/>
            <person name="Neupert S."/>
            <person name="Schachtner J."/>
            <person name="Verleyen P."/>
            <person name="Raible F."/>
            <person name="Bork P."/>
            <person name="Friedrich M."/>
            <person name="Walden K.K."/>
            <person name="Robertson H.M."/>
            <person name="Angeli S."/>
            <person name="Foret S."/>
            <person name="Bucher G."/>
            <person name="Schuetz S."/>
            <person name="Maleszka R."/>
            <person name="Wimmer E.A."/>
            <person name="Beeman R.W."/>
            <person name="Lorenzen M."/>
            <person name="Tomoyasu Y."/>
            <person name="Miller S.C."/>
            <person name="Grossmann D."/>
            <person name="Bucher G."/>
        </authorList>
    </citation>
    <scope>NUCLEOTIDE SEQUENCE [LARGE SCALE GENOMIC DNA]</scope>
    <source>
        <strain evidence="2 3">Georgia GA2</strain>
    </source>
</reference>
<feature type="compositionally biased region" description="Acidic residues" evidence="1">
    <location>
        <begin position="86"/>
        <end position="98"/>
    </location>
</feature>
<protein>
    <submittedName>
        <fullName evidence="2">Uncharacterized protein</fullName>
    </submittedName>
</protein>
<evidence type="ECO:0000256" key="1">
    <source>
        <dbReference type="SAM" id="MobiDB-lite"/>
    </source>
</evidence>
<feature type="compositionally biased region" description="Polar residues" evidence="1">
    <location>
        <begin position="74"/>
        <end position="84"/>
    </location>
</feature>
<dbReference type="AlphaFoldDB" id="A0A139WAG5"/>
<feature type="compositionally biased region" description="Basic residues" evidence="1">
    <location>
        <begin position="193"/>
        <end position="213"/>
    </location>
</feature>
<evidence type="ECO:0000313" key="3">
    <source>
        <dbReference type="Proteomes" id="UP000007266"/>
    </source>
</evidence>
<keyword evidence="3" id="KW-1185">Reference proteome</keyword>
<feature type="compositionally biased region" description="Basic residues" evidence="1">
    <location>
        <begin position="135"/>
        <end position="156"/>
    </location>
</feature>
<evidence type="ECO:0000313" key="2">
    <source>
        <dbReference type="EMBL" id="KYB24907.1"/>
    </source>
</evidence>
<sequence length="231" mass="26851">TLLLPSGIGRKSEIPKPKPTIRIPPPPEFPKPTPTTPIPTELEPEMNSKDLFQSPPAKKTAGTPLPSPSDKSKITISNRFNSLQVEDMETVTSGEDDSLSAPPRSHNEGEAPQRDPHRRSVYMEILNPNKDCMGCRRRKRLQAQKRRRRRRRRLQKHSITPSAQPLFEESVRRKHRHRGYSSNLDSSLLVREIKRRRKKAEKKRRRRRKKSHSKACLGNEPRKIYEKLEER</sequence>
<accession>A0A139WAG5</accession>
<organism evidence="2 3">
    <name type="scientific">Tribolium castaneum</name>
    <name type="common">Red flour beetle</name>
    <dbReference type="NCBI Taxonomy" id="7070"/>
    <lineage>
        <taxon>Eukaryota</taxon>
        <taxon>Metazoa</taxon>
        <taxon>Ecdysozoa</taxon>
        <taxon>Arthropoda</taxon>
        <taxon>Hexapoda</taxon>
        <taxon>Insecta</taxon>
        <taxon>Pterygota</taxon>
        <taxon>Neoptera</taxon>
        <taxon>Endopterygota</taxon>
        <taxon>Coleoptera</taxon>
        <taxon>Polyphaga</taxon>
        <taxon>Cucujiformia</taxon>
        <taxon>Tenebrionidae</taxon>
        <taxon>Tenebrionidae incertae sedis</taxon>
        <taxon>Tribolium</taxon>
    </lineage>
</organism>